<keyword evidence="1" id="KW-0812">Transmembrane</keyword>
<proteinExistence type="predicted"/>
<evidence type="ECO:0000313" key="3">
    <source>
        <dbReference type="Proteomes" id="UP001223079"/>
    </source>
</evidence>
<comment type="caution">
    <text evidence="2">The sequence shown here is derived from an EMBL/GenBank/DDBJ whole genome shotgun (WGS) entry which is preliminary data.</text>
</comment>
<keyword evidence="1" id="KW-1133">Transmembrane helix</keyword>
<dbReference type="RefSeq" id="WP_307122403.1">
    <property type="nucleotide sequence ID" value="NZ_JAUSTM010000021.1"/>
</dbReference>
<protein>
    <submittedName>
        <fullName evidence="2">Uncharacterized protein</fullName>
    </submittedName>
</protein>
<gene>
    <name evidence="2" type="ORF">J2S23_001827</name>
</gene>
<reference evidence="2 3" key="1">
    <citation type="submission" date="2023-07" db="EMBL/GenBank/DDBJ databases">
        <title>Genomic Encyclopedia of Type Strains, Phase IV (KMG-IV): sequencing the most valuable type-strain genomes for metagenomic binning, comparative biology and taxonomic classification.</title>
        <authorList>
            <person name="Goeker M."/>
        </authorList>
    </citation>
    <scope>NUCLEOTIDE SEQUENCE [LARGE SCALE GENOMIC DNA]</scope>
    <source>
        <strain evidence="2 3">DSM 105143</strain>
    </source>
</reference>
<organism evidence="2 3">
    <name type="scientific">Streptococcus moroccensis</name>
    <dbReference type="NCBI Taxonomy" id="1451356"/>
    <lineage>
        <taxon>Bacteria</taxon>
        <taxon>Bacillati</taxon>
        <taxon>Bacillota</taxon>
        <taxon>Bacilli</taxon>
        <taxon>Lactobacillales</taxon>
        <taxon>Streptococcaceae</taxon>
        <taxon>Streptococcus</taxon>
    </lineage>
</organism>
<accession>A0ABT9YUI1</accession>
<dbReference type="EMBL" id="JAUSTM010000021">
    <property type="protein sequence ID" value="MDQ0223252.1"/>
    <property type="molecule type" value="Genomic_DNA"/>
</dbReference>
<keyword evidence="1" id="KW-0472">Membrane</keyword>
<keyword evidence="3" id="KW-1185">Reference proteome</keyword>
<dbReference type="Proteomes" id="UP001223079">
    <property type="component" value="Unassembled WGS sequence"/>
</dbReference>
<feature type="transmembrane region" description="Helical" evidence="1">
    <location>
        <begin position="33"/>
        <end position="54"/>
    </location>
</feature>
<evidence type="ECO:0000256" key="1">
    <source>
        <dbReference type="SAM" id="Phobius"/>
    </source>
</evidence>
<evidence type="ECO:0000313" key="2">
    <source>
        <dbReference type="EMBL" id="MDQ0223252.1"/>
    </source>
</evidence>
<sequence length="65" mass="7111">MKKHMTPIIIAFVLLYAACILFGHPLANLPATALQYLAWSLPASLIIGLIYPHLNSQKGPCHDKA</sequence>
<name>A0ABT9YUI1_9STRE</name>